<dbReference type="STRING" id="57704.SAMN04489793_2699"/>
<evidence type="ECO:0000313" key="3">
    <source>
        <dbReference type="EMBL" id="SEC59932.1"/>
    </source>
</evidence>
<dbReference type="EMBL" id="FNSA01000003">
    <property type="protein sequence ID" value="SEC59932.1"/>
    <property type="molecule type" value="Genomic_DNA"/>
</dbReference>
<keyword evidence="4" id="KW-1185">Reference proteome</keyword>
<feature type="region of interest" description="Disordered" evidence="1">
    <location>
        <begin position="169"/>
        <end position="193"/>
    </location>
</feature>
<name>A0A1H4TTX0_TSUTY</name>
<evidence type="ECO:0000256" key="2">
    <source>
        <dbReference type="SAM" id="SignalP"/>
    </source>
</evidence>
<evidence type="ECO:0000313" key="4">
    <source>
        <dbReference type="Proteomes" id="UP000182241"/>
    </source>
</evidence>
<protein>
    <submittedName>
        <fullName evidence="3">LGFP repeat-containing protein</fullName>
    </submittedName>
</protein>
<feature type="signal peptide" evidence="2">
    <location>
        <begin position="1"/>
        <end position="24"/>
    </location>
</feature>
<sequence length="234" mass="22664">MRKIAARRIIGVVAGLTAASLVVAGCGNGDSGEGAAATSAVTSAADASAGGAAGSSTAASSATAPSSASVSASRPAGSSAAMPAGGVKVKGANGSDVTLTGPIAAKYSAATQAQRTALGVVLTGDHNAGTRESGVIFQQFKGGVITAKNGDVGTPAYITWGRIRDAWNIERSPDGKPSPDGKNGSAGPLGAVTSDETTAGAVKQTTFEHGKITFNPQTGKVEVTVNGKVVPAGI</sequence>
<keyword evidence="2" id="KW-0732">Signal</keyword>
<dbReference type="RefSeq" id="WP_068741868.1">
    <property type="nucleotide sequence ID" value="NZ_CBDRGN010000001.1"/>
</dbReference>
<feature type="chain" id="PRO_5039112090" evidence="2">
    <location>
        <begin position="25"/>
        <end position="234"/>
    </location>
</feature>
<proteinExistence type="predicted"/>
<gene>
    <name evidence="3" type="ORF">SAMN04489793_2699</name>
</gene>
<dbReference type="OrthoDB" id="4374516at2"/>
<dbReference type="AlphaFoldDB" id="A0A1H4TTX0"/>
<dbReference type="KEGG" id="tsm:ASU32_12195"/>
<evidence type="ECO:0000256" key="1">
    <source>
        <dbReference type="SAM" id="MobiDB-lite"/>
    </source>
</evidence>
<reference evidence="4" key="1">
    <citation type="submission" date="2016-10" db="EMBL/GenBank/DDBJ databases">
        <authorList>
            <person name="Varghese N."/>
            <person name="Submissions S."/>
        </authorList>
    </citation>
    <scope>NUCLEOTIDE SEQUENCE [LARGE SCALE GENOMIC DNA]</scope>
    <source>
        <strain evidence="4">DSM 44234</strain>
    </source>
</reference>
<organism evidence="3 4">
    <name type="scientific">Tsukamurella tyrosinosolvens</name>
    <dbReference type="NCBI Taxonomy" id="57704"/>
    <lineage>
        <taxon>Bacteria</taxon>
        <taxon>Bacillati</taxon>
        <taxon>Actinomycetota</taxon>
        <taxon>Actinomycetes</taxon>
        <taxon>Mycobacteriales</taxon>
        <taxon>Tsukamurellaceae</taxon>
        <taxon>Tsukamurella</taxon>
    </lineage>
</organism>
<accession>A0A1H4TTX0</accession>
<dbReference type="Proteomes" id="UP000182241">
    <property type="component" value="Unassembled WGS sequence"/>
</dbReference>
<feature type="region of interest" description="Disordered" evidence="1">
    <location>
        <begin position="52"/>
        <end position="87"/>
    </location>
</feature>
<dbReference type="PROSITE" id="PS51257">
    <property type="entry name" value="PROKAR_LIPOPROTEIN"/>
    <property type="match status" value="1"/>
</dbReference>
<feature type="compositionally biased region" description="Basic and acidic residues" evidence="1">
    <location>
        <begin position="169"/>
        <end position="179"/>
    </location>
</feature>